<evidence type="ECO:0000313" key="1">
    <source>
        <dbReference type="EMBL" id="AJE03775.1"/>
    </source>
</evidence>
<dbReference type="RefSeq" id="WP_039743092.1">
    <property type="nucleotide sequence ID" value="NZ_CP009788.1"/>
</dbReference>
<evidence type="ECO:0008006" key="3">
    <source>
        <dbReference type="Google" id="ProtNLM"/>
    </source>
</evidence>
<dbReference type="Proteomes" id="UP000057609">
    <property type="component" value="Chromosome"/>
</dbReference>
<gene>
    <name evidence="1" type="ORF">GPICK_10810</name>
</gene>
<dbReference type="PROSITE" id="PS51257">
    <property type="entry name" value="PROKAR_LIPOPROTEIN"/>
    <property type="match status" value="1"/>
</dbReference>
<evidence type="ECO:0000313" key="2">
    <source>
        <dbReference type="Proteomes" id="UP000057609"/>
    </source>
</evidence>
<accession>A0A0B5BGZ1</accession>
<sequence length="207" mass="20709">MEKYISAAIGVALTALAVTGCGGGGGGGGGAAAPAAVTRATTKVYLFGTMSSSGKFNNISTTSTIATVSTKLNVPSGVLVNYSSAPGATSGLCILRPGVLVPSGPVRVATTDLTGTYDIASRTLTVSLINSPGQNQVALKTSSTGTGAEIATINFSLATAGVTPSSMPLQDLSPSVGQYRQLLTHPPTTLDNIYLTGDTVNFATTYQ</sequence>
<reference evidence="1 2" key="1">
    <citation type="journal article" date="2015" name="Genome Announc.">
        <title>Complete Genome of Geobacter pickeringii G13T, a Metal-Reducing Isolate from Sedimentary Kaolin Deposits.</title>
        <authorList>
            <person name="Badalamenti J.P."/>
            <person name="Bond D.R."/>
        </authorList>
    </citation>
    <scope>NUCLEOTIDE SEQUENCE [LARGE SCALE GENOMIC DNA]</scope>
    <source>
        <strain evidence="1 2">G13</strain>
    </source>
</reference>
<name>A0A0B5BGZ1_9BACT</name>
<dbReference type="AlphaFoldDB" id="A0A0B5BGZ1"/>
<proteinExistence type="predicted"/>
<keyword evidence="2" id="KW-1185">Reference proteome</keyword>
<dbReference type="OrthoDB" id="5398368at2"/>
<organism evidence="1 2">
    <name type="scientific">Geobacter pickeringii</name>
    <dbReference type="NCBI Taxonomy" id="345632"/>
    <lineage>
        <taxon>Bacteria</taxon>
        <taxon>Pseudomonadati</taxon>
        <taxon>Thermodesulfobacteriota</taxon>
        <taxon>Desulfuromonadia</taxon>
        <taxon>Geobacterales</taxon>
        <taxon>Geobacteraceae</taxon>
        <taxon>Geobacter</taxon>
    </lineage>
</organism>
<dbReference type="EMBL" id="CP009788">
    <property type="protein sequence ID" value="AJE03775.1"/>
    <property type="molecule type" value="Genomic_DNA"/>
</dbReference>
<protein>
    <recommendedName>
        <fullName evidence="3">Lipoprotein</fullName>
    </recommendedName>
</protein>
<dbReference type="KEGG" id="gpi:GPICK_10810"/>
<dbReference type="HOGENOM" id="CLU_1324812_0_0_7"/>